<dbReference type="PROSITE" id="PS50283">
    <property type="entry name" value="NA_SOLUT_SYMP_3"/>
    <property type="match status" value="1"/>
</dbReference>
<protein>
    <submittedName>
        <fullName evidence="12">Sodium/glucose cotransporter 1-like</fullName>
    </submittedName>
</protein>
<evidence type="ECO:0000256" key="3">
    <source>
        <dbReference type="ARBA" id="ARBA00022692"/>
    </source>
</evidence>
<evidence type="ECO:0000256" key="1">
    <source>
        <dbReference type="ARBA" id="ARBA00004141"/>
    </source>
</evidence>
<dbReference type="PANTHER" id="PTHR11819:SF110">
    <property type="entry name" value="GENE 5134-RELATED"/>
    <property type="match status" value="1"/>
</dbReference>
<comment type="subcellular location">
    <subcellularLocation>
        <location evidence="1">Membrane</location>
        <topology evidence="1">Multi-pass membrane protein</topology>
    </subcellularLocation>
</comment>
<dbReference type="InterPro" id="IPR001734">
    <property type="entry name" value="Na/solute_symporter"/>
</dbReference>
<proteinExistence type="inferred from homology"/>
<keyword evidence="6" id="KW-0406">Ion transport</keyword>
<dbReference type="Proteomes" id="UP000694910">
    <property type="component" value="Unplaced"/>
</dbReference>
<accession>A0ABM1DK51</accession>
<keyword evidence="3 10" id="KW-0812">Transmembrane</keyword>
<feature type="transmembrane region" description="Helical" evidence="10">
    <location>
        <begin position="59"/>
        <end position="76"/>
    </location>
</feature>
<reference evidence="12" key="1">
    <citation type="submission" date="2025-08" db="UniProtKB">
        <authorList>
            <consortium name="RefSeq"/>
        </authorList>
    </citation>
    <scope>IDENTIFICATION</scope>
</reference>
<organism evidence="11 12">
    <name type="scientific">Ceratotherium simum simum</name>
    <name type="common">Southern white rhinoceros</name>
    <dbReference type="NCBI Taxonomy" id="73337"/>
    <lineage>
        <taxon>Eukaryota</taxon>
        <taxon>Metazoa</taxon>
        <taxon>Chordata</taxon>
        <taxon>Craniata</taxon>
        <taxon>Vertebrata</taxon>
        <taxon>Euteleostomi</taxon>
        <taxon>Mammalia</taxon>
        <taxon>Eutheria</taxon>
        <taxon>Laurasiatheria</taxon>
        <taxon>Perissodactyla</taxon>
        <taxon>Rhinocerotidae</taxon>
        <taxon>Ceratotherium</taxon>
    </lineage>
</organism>
<name>A0ABM1DK51_CERSS</name>
<evidence type="ECO:0000256" key="7">
    <source>
        <dbReference type="ARBA" id="ARBA00023136"/>
    </source>
</evidence>
<dbReference type="Pfam" id="PF00474">
    <property type="entry name" value="SSF"/>
    <property type="match status" value="1"/>
</dbReference>
<keyword evidence="5" id="KW-0915">Sodium</keyword>
<comment type="similarity">
    <text evidence="2 9">Belongs to the sodium:solute symporter (SSF) (TC 2.A.21) family.</text>
</comment>
<evidence type="ECO:0000256" key="4">
    <source>
        <dbReference type="ARBA" id="ARBA00022989"/>
    </source>
</evidence>
<evidence type="ECO:0000313" key="12">
    <source>
        <dbReference type="RefSeq" id="XP_014652182.1"/>
    </source>
</evidence>
<evidence type="ECO:0000256" key="5">
    <source>
        <dbReference type="ARBA" id="ARBA00023053"/>
    </source>
</evidence>
<keyword evidence="4 10" id="KW-1133">Transmembrane helix</keyword>
<evidence type="ECO:0000256" key="6">
    <source>
        <dbReference type="ARBA" id="ARBA00023065"/>
    </source>
</evidence>
<dbReference type="GeneID" id="101388899"/>
<keyword evidence="8" id="KW-0739">Sodium transport</keyword>
<keyword evidence="11" id="KW-1185">Reference proteome</keyword>
<dbReference type="PANTHER" id="PTHR11819">
    <property type="entry name" value="SOLUTE CARRIER FAMILY 5"/>
    <property type="match status" value="1"/>
</dbReference>
<evidence type="ECO:0000256" key="2">
    <source>
        <dbReference type="ARBA" id="ARBA00006434"/>
    </source>
</evidence>
<evidence type="ECO:0000256" key="10">
    <source>
        <dbReference type="SAM" id="Phobius"/>
    </source>
</evidence>
<keyword evidence="7 10" id="KW-0472">Membrane</keyword>
<evidence type="ECO:0000256" key="8">
    <source>
        <dbReference type="ARBA" id="ARBA00023201"/>
    </source>
</evidence>
<evidence type="ECO:0000313" key="11">
    <source>
        <dbReference type="Proteomes" id="UP000694910"/>
    </source>
</evidence>
<gene>
    <name evidence="12" type="primary">LOC101388899</name>
</gene>
<sequence>MSGIAVGAFEWNVEICTGAMFMRLVLGLNVYLATIVLLTITGVYSITGGFAAVVYTDTLHAGVMVLGSVLLMGFAFKEVGGYQELLRKYVDAKPSIIREGNWTAKPECYMPHLDSFHIFRDPITGDLPWPGIVFGVSTLSLYYRCANQV</sequence>
<keyword evidence="8" id="KW-0813">Transport</keyword>
<evidence type="ECO:0000256" key="9">
    <source>
        <dbReference type="RuleBase" id="RU362091"/>
    </source>
</evidence>
<feature type="transmembrane region" description="Helical" evidence="10">
    <location>
        <begin position="30"/>
        <end position="53"/>
    </location>
</feature>
<dbReference type="InterPro" id="IPR038377">
    <property type="entry name" value="Na/Glc_symporter_sf"/>
</dbReference>
<dbReference type="RefSeq" id="XP_014652182.1">
    <property type="nucleotide sequence ID" value="XM_014796696.1"/>
</dbReference>
<dbReference type="Gene3D" id="1.20.1730.10">
    <property type="entry name" value="Sodium/glucose cotransporter"/>
    <property type="match status" value="1"/>
</dbReference>